<keyword evidence="2" id="KW-0285">Flavoprotein</keyword>
<protein>
    <submittedName>
        <fullName evidence="8">Mycofactocin biosynthesis FMN-dependent deaminase MftD</fullName>
        <ecNumber evidence="8">1.4.3.26</ecNumber>
    </submittedName>
</protein>
<evidence type="ECO:0000256" key="4">
    <source>
        <dbReference type="ARBA" id="ARBA00023002"/>
    </source>
</evidence>
<dbReference type="PROSITE" id="PS51349">
    <property type="entry name" value="FMN_HYDROXY_ACID_DH_2"/>
    <property type="match status" value="1"/>
</dbReference>
<dbReference type="InterPro" id="IPR037396">
    <property type="entry name" value="FMN_HAD"/>
</dbReference>
<dbReference type="PANTHER" id="PTHR10578">
    <property type="entry name" value="S -2-HYDROXY-ACID OXIDASE-RELATED"/>
    <property type="match status" value="1"/>
</dbReference>
<dbReference type="InterPro" id="IPR013785">
    <property type="entry name" value="Aldolase_TIM"/>
</dbReference>
<dbReference type="InterPro" id="IPR012133">
    <property type="entry name" value="Alpha-hydoxy_acid_DH_FMN"/>
</dbReference>
<keyword evidence="9" id="KW-1185">Reference proteome</keyword>
<evidence type="ECO:0000313" key="9">
    <source>
        <dbReference type="Proteomes" id="UP001165586"/>
    </source>
</evidence>
<dbReference type="Proteomes" id="UP001165586">
    <property type="component" value="Unassembled WGS sequence"/>
</dbReference>
<comment type="cofactor">
    <cofactor evidence="1">
        <name>FMN</name>
        <dbReference type="ChEBI" id="CHEBI:58210"/>
    </cofactor>
</comment>
<evidence type="ECO:0000313" key="8">
    <source>
        <dbReference type="EMBL" id="MCS5733666.1"/>
    </source>
</evidence>
<dbReference type="GO" id="GO:0016491">
    <property type="term" value="F:oxidoreductase activity"/>
    <property type="evidence" value="ECO:0007669"/>
    <property type="project" value="UniProtKB-KW"/>
</dbReference>
<reference evidence="8" key="1">
    <citation type="submission" date="2022-08" db="EMBL/GenBank/DDBJ databases">
        <authorList>
            <person name="Deng Y."/>
            <person name="Han X.-F."/>
            <person name="Zhang Y.-Q."/>
        </authorList>
    </citation>
    <scope>NUCLEOTIDE SEQUENCE</scope>
    <source>
        <strain evidence="8">CPCC 203386</strain>
    </source>
</reference>
<gene>
    <name evidence="8" type="primary">mftD</name>
    <name evidence="8" type="ORF">N1032_07930</name>
</gene>
<comment type="caution">
    <text evidence="8">The sequence shown here is derived from an EMBL/GenBank/DDBJ whole genome shotgun (WGS) entry which is preliminary data.</text>
</comment>
<dbReference type="RefSeq" id="WP_259538483.1">
    <property type="nucleotide sequence ID" value="NZ_JANLCJ010000002.1"/>
</dbReference>
<dbReference type="Gene3D" id="3.20.20.70">
    <property type="entry name" value="Aldolase class I"/>
    <property type="match status" value="1"/>
</dbReference>
<evidence type="ECO:0000256" key="2">
    <source>
        <dbReference type="ARBA" id="ARBA00022630"/>
    </source>
</evidence>
<evidence type="ECO:0000259" key="7">
    <source>
        <dbReference type="PROSITE" id="PS51349"/>
    </source>
</evidence>
<feature type="compositionally biased region" description="Gly residues" evidence="6">
    <location>
        <begin position="398"/>
        <end position="415"/>
    </location>
</feature>
<evidence type="ECO:0000256" key="1">
    <source>
        <dbReference type="ARBA" id="ARBA00001917"/>
    </source>
</evidence>
<name>A0ABT2H159_9MICO</name>
<keyword evidence="4 8" id="KW-0560">Oxidoreductase</keyword>
<dbReference type="InterPro" id="IPR000262">
    <property type="entry name" value="FMN-dep_DH"/>
</dbReference>
<dbReference type="PIRSF" id="PIRSF000138">
    <property type="entry name" value="Al-hdrx_acd_dh"/>
    <property type="match status" value="1"/>
</dbReference>
<accession>A0ABT2H159</accession>
<evidence type="ECO:0000256" key="6">
    <source>
        <dbReference type="SAM" id="MobiDB-lite"/>
    </source>
</evidence>
<feature type="region of interest" description="Disordered" evidence="6">
    <location>
        <begin position="398"/>
        <end position="452"/>
    </location>
</feature>
<dbReference type="Pfam" id="PF01070">
    <property type="entry name" value="FMN_dh"/>
    <property type="match status" value="1"/>
</dbReference>
<dbReference type="NCBIfam" id="TIGR03966">
    <property type="entry name" value="actino_HemFlav"/>
    <property type="match status" value="1"/>
</dbReference>
<dbReference type="CDD" id="cd02809">
    <property type="entry name" value="alpha_hydroxyacid_oxid_FMN"/>
    <property type="match status" value="1"/>
</dbReference>
<evidence type="ECO:0000256" key="5">
    <source>
        <dbReference type="ARBA" id="ARBA00024042"/>
    </source>
</evidence>
<dbReference type="InterPro" id="IPR023989">
    <property type="entry name" value="MftD"/>
</dbReference>
<feature type="domain" description="FMN hydroxy acid dehydrogenase" evidence="7">
    <location>
        <begin position="1"/>
        <end position="382"/>
    </location>
</feature>
<dbReference type="EMBL" id="JANLCJ010000002">
    <property type="protein sequence ID" value="MCS5733666.1"/>
    <property type="molecule type" value="Genomic_DNA"/>
</dbReference>
<dbReference type="EC" id="1.4.3.26" evidence="8"/>
<evidence type="ECO:0000256" key="3">
    <source>
        <dbReference type="ARBA" id="ARBA00022643"/>
    </source>
</evidence>
<organism evidence="8 9">
    <name type="scientific">Herbiconiux daphne</name>
    <dbReference type="NCBI Taxonomy" id="2970914"/>
    <lineage>
        <taxon>Bacteria</taxon>
        <taxon>Bacillati</taxon>
        <taxon>Actinomycetota</taxon>
        <taxon>Actinomycetes</taxon>
        <taxon>Micrococcales</taxon>
        <taxon>Microbacteriaceae</taxon>
        <taxon>Herbiconiux</taxon>
    </lineage>
</organism>
<comment type="similarity">
    <text evidence="5">Belongs to the FMN-dependent alpha-hydroxy acid dehydrogenase family.</text>
</comment>
<proteinExistence type="inferred from homology"/>
<keyword evidence="3" id="KW-0288">FMN</keyword>
<dbReference type="SUPFAM" id="SSF51395">
    <property type="entry name" value="FMN-linked oxidoreductases"/>
    <property type="match status" value="1"/>
</dbReference>
<sequence length="452" mass="46651">MNPWFETVAEAQRRAKKRLPSSVYGALVAGSERGLTIEDNIGAFSQLGFAPHVAGHKPNRELSTTVMGLPLSFPVMISPTGVQAVHPDGEVAVARAAANRGISMGLSSFASKPVEEVVAANPDTLFQMYWTGTRDAMIQRMDRARKAGAKGLIATLDWSFSNGRDWGSPSIPEKLDLKTMVTFAPNVLPHPQWLLAYLKRRELPDLTAPNLQPPGGDAPTFFGAYYEWMQTPPPTWDDVAWLREEWGGPFMLKGVTRVDDARRAVDAGVTAISVSNHGGNNLDTTPATIRALPSVVAAVGDQIEVVLDGGVRRGGDVAKAVALGARAVMIGRAYLWGLAANGQAGVENVLDILRGGLDSAVLGTGHASVHELGVGDLVIPAGFEVTLGGDGAGASGGPGGAGGGADAGGAGGGASGAVVDSGASTAPPAKTTSKTGPRTRTAKPLAKAESDG</sequence>
<dbReference type="PANTHER" id="PTHR10578:SF107">
    <property type="entry name" value="2-HYDROXYACID OXIDASE 1"/>
    <property type="match status" value="1"/>
</dbReference>